<keyword evidence="9" id="KW-1185">Reference proteome</keyword>
<comment type="similarity">
    <text evidence="2">Belongs to the glycosyl hydrolase 29 family.</text>
</comment>
<dbReference type="Gene3D" id="3.20.20.80">
    <property type="entry name" value="Glycosidases"/>
    <property type="match status" value="1"/>
</dbReference>
<dbReference type="EC" id="3.2.1.51" evidence="3"/>
<keyword evidence="6" id="KW-0326">Glycosidase</keyword>
<dbReference type="PRINTS" id="PR00741">
    <property type="entry name" value="GLHYDRLASE29"/>
</dbReference>
<comment type="function">
    <text evidence="1">Alpha-L-fucosidase is responsible for hydrolyzing the alpha-1,6-linked fucose joined to the reducing-end N-acetylglucosamine of the carbohydrate moieties of glycoproteins.</text>
</comment>
<gene>
    <name evidence="8" type="ORF">G443_000146</name>
</gene>
<dbReference type="InterPro" id="IPR057739">
    <property type="entry name" value="Glyco_hydro_29_N"/>
</dbReference>
<protein>
    <recommendedName>
        <fullName evidence="3">alpha-L-fucosidase</fullName>
        <ecNumber evidence="3">3.2.1.51</ecNumber>
    </recommendedName>
</protein>
<dbReference type="PANTHER" id="PTHR10030:SF37">
    <property type="entry name" value="ALPHA-L-FUCOSIDASE-RELATED"/>
    <property type="match status" value="1"/>
</dbReference>
<evidence type="ECO:0000256" key="3">
    <source>
        <dbReference type="ARBA" id="ARBA00012662"/>
    </source>
</evidence>
<evidence type="ECO:0000256" key="2">
    <source>
        <dbReference type="ARBA" id="ARBA00007951"/>
    </source>
</evidence>
<evidence type="ECO:0000259" key="7">
    <source>
        <dbReference type="Pfam" id="PF01120"/>
    </source>
</evidence>
<evidence type="ECO:0000313" key="9">
    <source>
        <dbReference type="Proteomes" id="UP000791080"/>
    </source>
</evidence>
<evidence type="ECO:0000256" key="1">
    <source>
        <dbReference type="ARBA" id="ARBA00004071"/>
    </source>
</evidence>
<evidence type="ECO:0000256" key="4">
    <source>
        <dbReference type="ARBA" id="ARBA00022729"/>
    </source>
</evidence>
<comment type="caution">
    <text evidence="8">The sequence shown here is derived from an EMBL/GenBank/DDBJ whole genome shotgun (WGS) entry which is preliminary data.</text>
</comment>
<dbReference type="PIRSF" id="PIRSF001092">
    <property type="entry name" value="Alpha-L-fucosidase"/>
    <property type="match status" value="1"/>
</dbReference>
<dbReference type="Pfam" id="PF01120">
    <property type="entry name" value="Alpha_L_fucos"/>
    <property type="match status" value="1"/>
</dbReference>
<accession>A0ABT1JDJ7</accession>
<feature type="domain" description="Glycoside hydrolase family 29 N-terminal" evidence="7">
    <location>
        <begin position="9"/>
        <end position="319"/>
    </location>
</feature>
<dbReference type="InterPro" id="IPR016286">
    <property type="entry name" value="FUC_metazoa-typ"/>
</dbReference>
<evidence type="ECO:0000313" key="8">
    <source>
        <dbReference type="EMBL" id="MCP2329876.1"/>
    </source>
</evidence>
<evidence type="ECO:0000256" key="5">
    <source>
        <dbReference type="ARBA" id="ARBA00022801"/>
    </source>
</evidence>
<evidence type="ECO:0000256" key="6">
    <source>
        <dbReference type="ARBA" id="ARBA00023295"/>
    </source>
</evidence>
<reference evidence="8 9" key="1">
    <citation type="submission" date="2022-06" db="EMBL/GenBank/DDBJ databases">
        <title>Genomic Encyclopedia of Type Strains, Phase I: the one thousand microbial genomes (KMG-I) project.</title>
        <authorList>
            <person name="Kyrpides N."/>
        </authorList>
    </citation>
    <scope>NUCLEOTIDE SEQUENCE [LARGE SCALE GENOMIC DNA]</scope>
    <source>
        <strain evidence="8 9">DSM 43889</strain>
    </source>
</reference>
<sequence>MTDAVAARTAWFTEARFGLFVHWGLYSLAARHEWVKLREHLDDEHYDRYFRHFRGDRYDPARWARDARRAGMRYAILTSKHHEGFCLWDSTHTDYKVTNTPAGRDVLAEFVDAFRAEGLRVGFYYSLIDWHHPDYPWDGMHPRWERGGDNHEGDLDSYVDYLHAQVRELVTAHRPDVLWFDFSFPEPASGLDNGKGRDHWRSADLVAMVRELAPATLVNDRLDLPGSADFLTPEERSPHDDLTERGLPWETCRTLNGSWGYAPGFQQWLDAGQVIRVLVDGVAKNGNLLLNVGPTARGEFEPRARALLAEVGDWLEVHSDAIHGAGPSRFPTPDDCRLTQRGDRLYLHLFAWPSGQVVLPGLAGHLEYAAFLHDGAEVEFTEIRDWRPDVPHRVAPGPEGSVVLRLPTVRPEQEVPVVELVLVDPGHGTASPAD</sequence>
<dbReference type="Proteomes" id="UP000791080">
    <property type="component" value="Unassembled WGS sequence"/>
</dbReference>
<proteinExistence type="inferred from homology"/>
<dbReference type="PANTHER" id="PTHR10030">
    <property type="entry name" value="ALPHA-L-FUCOSIDASE"/>
    <property type="match status" value="1"/>
</dbReference>
<dbReference type="RefSeq" id="WP_026418718.1">
    <property type="nucleotide sequence ID" value="NZ_AUBJ02000001.1"/>
</dbReference>
<dbReference type="InterPro" id="IPR000933">
    <property type="entry name" value="Glyco_hydro_29"/>
</dbReference>
<keyword evidence="5" id="KW-0378">Hydrolase</keyword>
<dbReference type="SMART" id="SM00812">
    <property type="entry name" value="Alpha_L_fucos"/>
    <property type="match status" value="1"/>
</dbReference>
<organism evidence="8 9">
    <name type="scientific">Actinoalloteichus caeruleus DSM 43889</name>
    <dbReference type="NCBI Taxonomy" id="1120930"/>
    <lineage>
        <taxon>Bacteria</taxon>
        <taxon>Bacillati</taxon>
        <taxon>Actinomycetota</taxon>
        <taxon>Actinomycetes</taxon>
        <taxon>Pseudonocardiales</taxon>
        <taxon>Pseudonocardiaceae</taxon>
        <taxon>Actinoalloteichus</taxon>
        <taxon>Actinoalloteichus cyanogriseus</taxon>
    </lineage>
</organism>
<dbReference type="InterPro" id="IPR017853">
    <property type="entry name" value="GH"/>
</dbReference>
<name>A0ABT1JDJ7_ACTCY</name>
<keyword evidence="4" id="KW-0732">Signal</keyword>
<dbReference type="EMBL" id="AUBJ02000001">
    <property type="protein sequence ID" value="MCP2329876.1"/>
    <property type="molecule type" value="Genomic_DNA"/>
</dbReference>
<dbReference type="SUPFAM" id="SSF51445">
    <property type="entry name" value="(Trans)glycosidases"/>
    <property type="match status" value="1"/>
</dbReference>